<organism evidence="3 4">
    <name type="scientific">Antrodiella citrinella</name>
    <dbReference type="NCBI Taxonomy" id="2447956"/>
    <lineage>
        <taxon>Eukaryota</taxon>
        <taxon>Fungi</taxon>
        <taxon>Dikarya</taxon>
        <taxon>Basidiomycota</taxon>
        <taxon>Agaricomycotina</taxon>
        <taxon>Agaricomycetes</taxon>
        <taxon>Polyporales</taxon>
        <taxon>Steccherinaceae</taxon>
        <taxon>Antrodiella</taxon>
    </lineage>
</organism>
<evidence type="ECO:0000256" key="2">
    <source>
        <dbReference type="SAM" id="Phobius"/>
    </source>
</evidence>
<feature type="transmembrane region" description="Helical" evidence="2">
    <location>
        <begin position="118"/>
        <end position="138"/>
    </location>
</feature>
<keyword evidence="2" id="KW-0472">Membrane</keyword>
<reference evidence="3 4" key="1">
    <citation type="submission" date="2019-02" db="EMBL/GenBank/DDBJ databases">
        <title>Genome sequencing of the rare red list fungi Antrodiella citrinella (Flaviporus citrinellus).</title>
        <authorList>
            <person name="Buettner E."/>
            <person name="Kellner H."/>
        </authorList>
    </citation>
    <scope>NUCLEOTIDE SEQUENCE [LARGE SCALE GENOMIC DNA]</scope>
    <source>
        <strain evidence="3 4">DSM 108506</strain>
    </source>
</reference>
<keyword evidence="2" id="KW-1133">Transmembrane helix</keyword>
<evidence type="ECO:0008006" key="5">
    <source>
        <dbReference type="Google" id="ProtNLM"/>
    </source>
</evidence>
<dbReference type="EMBL" id="SGPM01000129">
    <property type="protein sequence ID" value="THH29328.1"/>
    <property type="molecule type" value="Genomic_DNA"/>
</dbReference>
<dbReference type="Proteomes" id="UP000308730">
    <property type="component" value="Unassembled WGS sequence"/>
</dbReference>
<feature type="transmembrane region" description="Helical" evidence="2">
    <location>
        <begin position="193"/>
        <end position="216"/>
    </location>
</feature>
<dbReference type="AlphaFoldDB" id="A0A4S4MVE0"/>
<dbReference type="SUPFAM" id="SSF103473">
    <property type="entry name" value="MFS general substrate transporter"/>
    <property type="match status" value="1"/>
</dbReference>
<feature type="transmembrane region" description="Helical" evidence="2">
    <location>
        <begin position="166"/>
        <end position="187"/>
    </location>
</feature>
<evidence type="ECO:0000313" key="3">
    <source>
        <dbReference type="EMBL" id="THH29328.1"/>
    </source>
</evidence>
<dbReference type="Gene3D" id="1.20.1250.20">
    <property type="entry name" value="MFS general substrate transporter like domains"/>
    <property type="match status" value="1"/>
</dbReference>
<proteinExistence type="predicted"/>
<feature type="compositionally biased region" description="Basic and acidic residues" evidence="1">
    <location>
        <begin position="8"/>
        <end position="24"/>
    </location>
</feature>
<keyword evidence="2" id="KW-0812">Transmembrane</keyword>
<comment type="caution">
    <text evidence="3">The sequence shown here is derived from an EMBL/GenBank/DDBJ whole genome shotgun (WGS) entry which is preliminary data.</text>
</comment>
<name>A0A4S4MVE0_9APHY</name>
<sequence>MSAVYEHGNSDKESQTKISKEVSEKSSTAGEDSNEGGRDTIMTIIGAVLANTVPFGVVNLVGPMQAYTCVLSCYHCNCTFLREEAGTMMGVMTAGSSIAPIVFPIALNKLIPVVGFPWAVRIIGFICLALLIPVVLMVESRLPRREYTGFSNVVDFCGLRDVRYSLFGVGAMLAGLGPVVLLSWLAVYEPAGFVLWGIVYGFFSGAFLSLSPACIARFTPDMT</sequence>
<dbReference type="OrthoDB" id="6509908at2759"/>
<gene>
    <name evidence="3" type="ORF">EUX98_g4869</name>
</gene>
<evidence type="ECO:0000256" key="1">
    <source>
        <dbReference type="SAM" id="MobiDB-lite"/>
    </source>
</evidence>
<keyword evidence="4" id="KW-1185">Reference proteome</keyword>
<accession>A0A4S4MVE0</accession>
<dbReference type="InterPro" id="IPR036259">
    <property type="entry name" value="MFS_trans_sf"/>
</dbReference>
<evidence type="ECO:0000313" key="4">
    <source>
        <dbReference type="Proteomes" id="UP000308730"/>
    </source>
</evidence>
<feature type="region of interest" description="Disordered" evidence="1">
    <location>
        <begin position="1"/>
        <end position="37"/>
    </location>
</feature>
<protein>
    <recommendedName>
        <fullName evidence="5">Major facilitator superfamily (MFS) profile domain-containing protein</fullName>
    </recommendedName>
</protein>
<feature type="transmembrane region" description="Helical" evidence="2">
    <location>
        <begin position="89"/>
        <end position="106"/>
    </location>
</feature>